<comment type="caution">
    <text evidence="4">The sequence shown here is derived from an EMBL/GenBank/DDBJ whole genome shotgun (WGS) entry which is preliminary data.</text>
</comment>
<evidence type="ECO:0000313" key="4">
    <source>
        <dbReference type="EMBL" id="MBK9718979.1"/>
    </source>
</evidence>
<gene>
    <name evidence="4" type="ORF">IPO85_15990</name>
</gene>
<dbReference type="PANTHER" id="PTHR33823:SF2">
    <property type="entry name" value="RNA POLYMERASE-BINDING TRANSCRIPTION FACTOR DKSA"/>
    <property type="match status" value="1"/>
</dbReference>
<feature type="compositionally biased region" description="Acidic residues" evidence="3">
    <location>
        <begin position="141"/>
        <end position="153"/>
    </location>
</feature>
<dbReference type="PANTHER" id="PTHR33823">
    <property type="entry name" value="RNA POLYMERASE-BINDING TRANSCRIPTION FACTOR DKSA-RELATED"/>
    <property type="match status" value="1"/>
</dbReference>
<dbReference type="SUPFAM" id="SSF109635">
    <property type="entry name" value="DnaK suppressor protein DksA, alpha-hairpin domain"/>
    <property type="match status" value="1"/>
</dbReference>
<keyword evidence="2" id="KW-0175">Coiled coil</keyword>
<dbReference type="Proteomes" id="UP000808349">
    <property type="component" value="Unassembled WGS sequence"/>
</dbReference>
<reference evidence="4 5" key="1">
    <citation type="submission" date="2020-10" db="EMBL/GenBank/DDBJ databases">
        <title>Connecting structure to function with the recovery of over 1000 high-quality activated sludge metagenome-assembled genomes encoding full-length rRNA genes using long-read sequencing.</title>
        <authorList>
            <person name="Singleton C.M."/>
            <person name="Petriglieri F."/>
            <person name="Kristensen J.M."/>
            <person name="Kirkegaard R.H."/>
            <person name="Michaelsen T.Y."/>
            <person name="Andersen M.H."/>
            <person name="Karst S.M."/>
            <person name="Dueholm M.S."/>
            <person name="Nielsen P.H."/>
            <person name="Albertsen M."/>
        </authorList>
    </citation>
    <scope>NUCLEOTIDE SEQUENCE [LARGE SCALE GENOMIC DNA]</scope>
    <source>
        <strain evidence="4">Ribe_18-Q3-R11-54_BAT3C.373</strain>
    </source>
</reference>
<dbReference type="PROSITE" id="PS51128">
    <property type="entry name" value="ZF_DKSA_2"/>
    <property type="match status" value="1"/>
</dbReference>
<name>A0A9D7SBN0_9BACT</name>
<dbReference type="InterPro" id="IPR037187">
    <property type="entry name" value="DnaK_N"/>
</dbReference>
<evidence type="ECO:0000256" key="3">
    <source>
        <dbReference type="SAM" id="MobiDB-lite"/>
    </source>
</evidence>
<evidence type="ECO:0000256" key="1">
    <source>
        <dbReference type="PROSITE-ProRule" id="PRU00510"/>
    </source>
</evidence>
<evidence type="ECO:0000313" key="5">
    <source>
        <dbReference type="Proteomes" id="UP000808349"/>
    </source>
</evidence>
<feature type="zinc finger region" description="dksA C4-type" evidence="1">
    <location>
        <begin position="99"/>
        <end position="123"/>
    </location>
</feature>
<proteinExistence type="predicted"/>
<dbReference type="Gene3D" id="1.20.120.910">
    <property type="entry name" value="DksA, coiled-coil domain"/>
    <property type="match status" value="1"/>
</dbReference>
<organism evidence="4 5">
    <name type="scientific">Candidatus Defluviibacterium haderslevense</name>
    <dbReference type="NCBI Taxonomy" id="2981993"/>
    <lineage>
        <taxon>Bacteria</taxon>
        <taxon>Pseudomonadati</taxon>
        <taxon>Bacteroidota</taxon>
        <taxon>Saprospiria</taxon>
        <taxon>Saprospirales</taxon>
        <taxon>Saprospiraceae</taxon>
        <taxon>Candidatus Defluviibacterium</taxon>
    </lineage>
</organism>
<evidence type="ECO:0000256" key="2">
    <source>
        <dbReference type="SAM" id="Coils"/>
    </source>
</evidence>
<feature type="region of interest" description="Disordered" evidence="3">
    <location>
        <begin position="120"/>
        <end position="153"/>
    </location>
</feature>
<dbReference type="AlphaFoldDB" id="A0A9D7SBN0"/>
<feature type="coiled-coil region" evidence="2">
    <location>
        <begin position="21"/>
        <end position="48"/>
    </location>
</feature>
<sequence>MRLNSEHMKTRYSDEELAEFKTLIDSKIEAAKQELAETEQQTMEMRENMSDEQGGDWFDDSSIHTEIEFLSKMAERQRQHLQGLEMALVRIKNKSFGICTVTGELIDKQRLLLVPHTTKSVKAKENEAPAHTNENRNSGSFEDEETEEVPVEE</sequence>
<accession>A0A9D7SBN0</accession>
<dbReference type="EMBL" id="JADKFW010000014">
    <property type="protein sequence ID" value="MBK9718979.1"/>
    <property type="molecule type" value="Genomic_DNA"/>
</dbReference>
<protein>
    <submittedName>
        <fullName evidence="4">TraR/DksA family transcriptional regulator</fullName>
    </submittedName>
</protein>